<sequence>MGRRLYINGFCPCGTFSFVASLGRRLMCERLQWKRCFPHPCLQVESTYRFSGLLVTSQEKSQLATVAKRRQLGHLFQNNAWCLIRNGDSARSNKPSTSMETSAKFLADQATEARVDRSNCFCRYFIHVAIRLLRPAASEEFLSMEVISHGQSASLCH</sequence>
<name>A0ABU6U6K7_9FABA</name>
<dbReference type="Proteomes" id="UP001341840">
    <property type="component" value="Unassembled WGS sequence"/>
</dbReference>
<organism evidence="1 2">
    <name type="scientific">Stylosanthes scabra</name>
    <dbReference type="NCBI Taxonomy" id="79078"/>
    <lineage>
        <taxon>Eukaryota</taxon>
        <taxon>Viridiplantae</taxon>
        <taxon>Streptophyta</taxon>
        <taxon>Embryophyta</taxon>
        <taxon>Tracheophyta</taxon>
        <taxon>Spermatophyta</taxon>
        <taxon>Magnoliopsida</taxon>
        <taxon>eudicotyledons</taxon>
        <taxon>Gunneridae</taxon>
        <taxon>Pentapetalae</taxon>
        <taxon>rosids</taxon>
        <taxon>fabids</taxon>
        <taxon>Fabales</taxon>
        <taxon>Fabaceae</taxon>
        <taxon>Papilionoideae</taxon>
        <taxon>50 kb inversion clade</taxon>
        <taxon>dalbergioids sensu lato</taxon>
        <taxon>Dalbergieae</taxon>
        <taxon>Pterocarpus clade</taxon>
        <taxon>Stylosanthes</taxon>
    </lineage>
</organism>
<gene>
    <name evidence="1" type="ORF">PIB30_017985</name>
</gene>
<protein>
    <submittedName>
        <fullName evidence="1">Uncharacterized protein</fullName>
    </submittedName>
</protein>
<comment type="caution">
    <text evidence="1">The sequence shown here is derived from an EMBL/GenBank/DDBJ whole genome shotgun (WGS) entry which is preliminary data.</text>
</comment>
<proteinExistence type="predicted"/>
<evidence type="ECO:0000313" key="1">
    <source>
        <dbReference type="EMBL" id="MED6156825.1"/>
    </source>
</evidence>
<accession>A0ABU6U6K7</accession>
<keyword evidence="2" id="KW-1185">Reference proteome</keyword>
<reference evidence="1 2" key="1">
    <citation type="journal article" date="2023" name="Plants (Basel)">
        <title>Bridging the Gap: Combining Genomics and Transcriptomics Approaches to Understand Stylosanthes scabra, an Orphan Legume from the Brazilian Caatinga.</title>
        <authorList>
            <person name="Ferreira-Neto J.R.C."/>
            <person name="da Silva M.D."/>
            <person name="Binneck E."/>
            <person name="de Melo N.F."/>
            <person name="da Silva R.H."/>
            <person name="de Melo A.L.T.M."/>
            <person name="Pandolfi V."/>
            <person name="Bustamante F.O."/>
            <person name="Brasileiro-Vidal A.C."/>
            <person name="Benko-Iseppon A.M."/>
        </authorList>
    </citation>
    <scope>NUCLEOTIDE SEQUENCE [LARGE SCALE GENOMIC DNA]</scope>
    <source>
        <tissue evidence="1">Leaves</tissue>
    </source>
</reference>
<dbReference type="EMBL" id="JASCZI010120882">
    <property type="protein sequence ID" value="MED6156825.1"/>
    <property type="molecule type" value="Genomic_DNA"/>
</dbReference>
<evidence type="ECO:0000313" key="2">
    <source>
        <dbReference type="Proteomes" id="UP001341840"/>
    </source>
</evidence>